<reference evidence="2" key="1">
    <citation type="submission" date="2018-02" db="EMBL/GenBank/DDBJ databases">
        <title>Rhizophora mucronata_Transcriptome.</title>
        <authorList>
            <person name="Meera S.P."/>
            <person name="Sreeshan A."/>
            <person name="Augustine A."/>
        </authorList>
    </citation>
    <scope>NUCLEOTIDE SEQUENCE</scope>
    <source>
        <tissue evidence="2">Leaf</tissue>
    </source>
</reference>
<evidence type="ECO:0000256" key="1">
    <source>
        <dbReference type="SAM" id="Phobius"/>
    </source>
</evidence>
<sequence>MTYIYLQLVGVILKIIVMIFFANMKNRAEDRPLYFIRLNIKKLGQLLIA</sequence>
<accession>A0A2P2NZC3</accession>
<keyword evidence="1" id="KW-0812">Transmembrane</keyword>
<keyword evidence="1" id="KW-0472">Membrane</keyword>
<keyword evidence="1" id="KW-1133">Transmembrane helix</keyword>
<proteinExistence type="predicted"/>
<feature type="transmembrane region" description="Helical" evidence="1">
    <location>
        <begin position="6"/>
        <end position="24"/>
    </location>
</feature>
<evidence type="ECO:0000313" key="2">
    <source>
        <dbReference type="EMBL" id="MBX47858.1"/>
    </source>
</evidence>
<dbReference type="AlphaFoldDB" id="A0A2P2NZC3"/>
<dbReference type="EMBL" id="GGEC01067374">
    <property type="protein sequence ID" value="MBX47858.1"/>
    <property type="molecule type" value="Transcribed_RNA"/>
</dbReference>
<protein>
    <submittedName>
        <fullName evidence="2">Uncharacterized protein</fullName>
    </submittedName>
</protein>
<organism evidence="2">
    <name type="scientific">Rhizophora mucronata</name>
    <name type="common">Asiatic mangrove</name>
    <dbReference type="NCBI Taxonomy" id="61149"/>
    <lineage>
        <taxon>Eukaryota</taxon>
        <taxon>Viridiplantae</taxon>
        <taxon>Streptophyta</taxon>
        <taxon>Embryophyta</taxon>
        <taxon>Tracheophyta</taxon>
        <taxon>Spermatophyta</taxon>
        <taxon>Magnoliopsida</taxon>
        <taxon>eudicotyledons</taxon>
        <taxon>Gunneridae</taxon>
        <taxon>Pentapetalae</taxon>
        <taxon>rosids</taxon>
        <taxon>fabids</taxon>
        <taxon>Malpighiales</taxon>
        <taxon>Rhizophoraceae</taxon>
        <taxon>Rhizophora</taxon>
    </lineage>
</organism>
<name>A0A2P2NZC3_RHIMU</name>